<sequence length="506" mass="56145">MVLINGFNLDLVKFKKVVLDLEDVKIEDTALKRVKESYEVIEKIVKKNKRVYGVTTGFGKLVDVTIPKDKIDILQFNILRSHSVGVGEPFSFYDVRGAILLRINTIIRGNSGVSLETLNALVELLNKKIYPYVPQKGSVGASGDLAPLSHIALVLIGEGECIEDGERVKSIDVLNKHKIKPVKLRPKEGLALINGTQMMTSIAGCSLVKGEILLKLSDIVAAASADALLSTDLPFEKRISNIRNHKGQVDSAYNIYNLLKGSQIRKSHKKCSKVQDPYSIRCIPQVHGAAREVFYFAKGIVEREFNSSTDNPLVFIKEKEVVSGGNFHGQIIATALDSLTIGLCELGNISDRRLYRLLDTNQTGLYPFLIKDVGLNSGFMMLQVTTAALVSENKVLAHPASVDSIPTSLGQEDHVSMGTISARKLKSVIENNFYILSIELFAAMTALYLRKPLLSSKPLNELLNWFFKNVEPVENDRAFYLDVEKIFSLTYSGKVVEKVENYLKLK</sequence>
<dbReference type="FunFam" id="1.20.200.10:FF:000003">
    <property type="entry name" value="Histidine ammonia-lyase"/>
    <property type="match status" value="1"/>
</dbReference>
<dbReference type="InterPro" id="IPR008948">
    <property type="entry name" value="L-Aspartase-like"/>
</dbReference>
<dbReference type="NCBIfam" id="NF006871">
    <property type="entry name" value="PRK09367.1"/>
    <property type="match status" value="1"/>
</dbReference>
<evidence type="ECO:0000256" key="9">
    <source>
        <dbReference type="RuleBase" id="RU004480"/>
    </source>
</evidence>
<evidence type="ECO:0000313" key="10">
    <source>
        <dbReference type="EMBL" id="HFK23061.1"/>
    </source>
</evidence>
<accession>A0A7C3N921</accession>
<dbReference type="InterPro" id="IPR005921">
    <property type="entry name" value="HutH"/>
</dbReference>
<evidence type="ECO:0000256" key="2">
    <source>
        <dbReference type="ARBA" id="ARBA00012994"/>
    </source>
</evidence>
<gene>
    <name evidence="10" type="primary">hutH</name>
    <name evidence="10" type="ORF">ENS15_00190</name>
</gene>
<dbReference type="Pfam" id="PF00221">
    <property type="entry name" value="Lyase_aromatic"/>
    <property type="match status" value="1"/>
</dbReference>
<dbReference type="EMBL" id="DSTT01000001">
    <property type="protein sequence ID" value="HFK23061.1"/>
    <property type="molecule type" value="Genomic_DNA"/>
</dbReference>
<comment type="similarity">
    <text evidence="7">Belongs to the PAL/histidase family.</text>
</comment>
<evidence type="ECO:0000256" key="5">
    <source>
        <dbReference type="ARBA" id="ARBA00049269"/>
    </source>
</evidence>
<evidence type="ECO:0000256" key="4">
    <source>
        <dbReference type="ARBA" id="ARBA00023239"/>
    </source>
</evidence>
<dbReference type="EC" id="4.3.1.3" evidence="2 6"/>
<dbReference type="SUPFAM" id="SSF48557">
    <property type="entry name" value="L-aspartase-like"/>
    <property type="match status" value="1"/>
</dbReference>
<dbReference type="InterPro" id="IPR001106">
    <property type="entry name" value="Aromatic_Lyase"/>
</dbReference>
<dbReference type="PANTHER" id="PTHR10362">
    <property type="entry name" value="HISTIDINE AMMONIA-LYASE"/>
    <property type="match status" value="1"/>
</dbReference>
<protein>
    <recommendedName>
        <fullName evidence="2 6">Histidine ammonia-lyase</fullName>
        <ecNumber evidence="2 6">4.3.1.3</ecNumber>
    </recommendedName>
</protein>
<comment type="pathway">
    <text evidence="1 8">Amino-acid degradation; L-histidine degradation into L-glutamate; N-formimidoyl-L-glutamate from L-histidine: step 1/3.</text>
</comment>
<comment type="subcellular location">
    <subcellularLocation>
        <location evidence="9">Cytoplasm</location>
    </subcellularLocation>
</comment>
<dbReference type="InterPro" id="IPR024083">
    <property type="entry name" value="Fumarase/histidase_N"/>
</dbReference>
<dbReference type="Gene3D" id="1.10.275.10">
    <property type="entry name" value="Fumarase/aspartase (N-terminal domain)"/>
    <property type="match status" value="1"/>
</dbReference>
<evidence type="ECO:0000256" key="1">
    <source>
        <dbReference type="ARBA" id="ARBA00005113"/>
    </source>
</evidence>
<evidence type="ECO:0000256" key="6">
    <source>
        <dbReference type="NCBIfam" id="TIGR01225"/>
    </source>
</evidence>
<dbReference type="AlphaFoldDB" id="A0A7C3N921"/>
<comment type="caution">
    <text evidence="10">The sequence shown here is derived from an EMBL/GenBank/DDBJ whole genome shotgun (WGS) entry which is preliminary data.</text>
</comment>
<dbReference type="UniPathway" id="UPA00379">
    <property type="reaction ID" value="UER00549"/>
</dbReference>
<proteinExistence type="inferred from homology"/>
<reference evidence="10" key="1">
    <citation type="journal article" date="2020" name="mSystems">
        <title>Genome- and Community-Level Interaction Insights into Carbon Utilization and Element Cycling Functions of Hydrothermarchaeota in Hydrothermal Sediment.</title>
        <authorList>
            <person name="Zhou Z."/>
            <person name="Liu Y."/>
            <person name="Xu W."/>
            <person name="Pan J."/>
            <person name="Luo Z.H."/>
            <person name="Li M."/>
        </authorList>
    </citation>
    <scope>NUCLEOTIDE SEQUENCE [LARGE SCALE GENOMIC DNA]</scope>
    <source>
        <strain evidence="10">SpSt-464</strain>
    </source>
</reference>
<dbReference type="GO" id="GO:0019557">
    <property type="term" value="P:L-histidine catabolic process to glutamate and formate"/>
    <property type="evidence" value="ECO:0007669"/>
    <property type="project" value="UniProtKB-UniPathway"/>
</dbReference>
<dbReference type="InterPro" id="IPR022313">
    <property type="entry name" value="Phe/His_NH3-lyase_AS"/>
</dbReference>
<dbReference type="GO" id="GO:0004397">
    <property type="term" value="F:histidine ammonia-lyase activity"/>
    <property type="evidence" value="ECO:0007669"/>
    <property type="project" value="UniProtKB-UniRule"/>
</dbReference>
<dbReference type="CDD" id="cd00332">
    <property type="entry name" value="PAL-HAL"/>
    <property type="match status" value="1"/>
</dbReference>
<dbReference type="GO" id="GO:0005737">
    <property type="term" value="C:cytoplasm"/>
    <property type="evidence" value="ECO:0007669"/>
    <property type="project" value="UniProtKB-SubCell"/>
</dbReference>
<comment type="catalytic activity">
    <reaction evidence="5 8">
        <text>L-histidine = trans-urocanate + NH4(+)</text>
        <dbReference type="Rhea" id="RHEA:21232"/>
        <dbReference type="ChEBI" id="CHEBI:17771"/>
        <dbReference type="ChEBI" id="CHEBI:28938"/>
        <dbReference type="ChEBI" id="CHEBI:57595"/>
        <dbReference type="EC" id="4.3.1.3"/>
    </reaction>
</comment>
<dbReference type="PROSITE" id="PS00488">
    <property type="entry name" value="PAL_HISTIDASE"/>
    <property type="match status" value="1"/>
</dbReference>
<dbReference type="NCBIfam" id="TIGR01225">
    <property type="entry name" value="hutH"/>
    <property type="match status" value="1"/>
</dbReference>
<dbReference type="Gene3D" id="1.20.200.10">
    <property type="entry name" value="Fumarase/aspartase (Central domain)"/>
    <property type="match status" value="1"/>
</dbReference>
<name>A0A7C3N921_UNCW3</name>
<dbReference type="FunFam" id="1.10.275.10:FF:000005">
    <property type="entry name" value="Histidine ammonia-lyase"/>
    <property type="match status" value="1"/>
</dbReference>
<dbReference type="GO" id="GO:0019556">
    <property type="term" value="P:L-histidine catabolic process to glutamate and formamide"/>
    <property type="evidence" value="ECO:0007669"/>
    <property type="project" value="UniProtKB-UniPathway"/>
</dbReference>
<keyword evidence="4 7" id="KW-0456">Lyase</keyword>
<evidence type="ECO:0000256" key="3">
    <source>
        <dbReference type="ARBA" id="ARBA00022808"/>
    </source>
</evidence>
<keyword evidence="3 8" id="KW-0369">Histidine metabolism</keyword>
<organism evidence="10">
    <name type="scientific">candidate division WOR-3 bacterium</name>
    <dbReference type="NCBI Taxonomy" id="2052148"/>
    <lineage>
        <taxon>Bacteria</taxon>
        <taxon>Bacteria division WOR-3</taxon>
    </lineage>
</organism>
<evidence type="ECO:0000256" key="8">
    <source>
        <dbReference type="RuleBase" id="RU004479"/>
    </source>
</evidence>
<evidence type="ECO:0000256" key="7">
    <source>
        <dbReference type="RuleBase" id="RU003954"/>
    </source>
</evidence>